<dbReference type="EMBL" id="UINC01045214">
    <property type="protein sequence ID" value="SVB51698.1"/>
    <property type="molecule type" value="Genomic_DNA"/>
</dbReference>
<sequence>MLIILGFDHTDRRPATPLFQVQ</sequence>
<reference evidence="1" key="1">
    <citation type="submission" date="2018-05" db="EMBL/GenBank/DDBJ databases">
        <authorList>
            <person name="Lanie J.A."/>
            <person name="Ng W.-L."/>
            <person name="Kazmierczak K.M."/>
            <person name="Andrzejewski T.M."/>
            <person name="Davidsen T.M."/>
            <person name="Wayne K.J."/>
            <person name="Tettelin H."/>
            <person name="Glass J.I."/>
            <person name="Rusch D."/>
            <person name="Podicherti R."/>
            <person name="Tsui H.-C.T."/>
            <person name="Winkler M.E."/>
        </authorList>
    </citation>
    <scope>NUCLEOTIDE SEQUENCE</scope>
</reference>
<evidence type="ECO:0000313" key="1">
    <source>
        <dbReference type="EMBL" id="SVB51698.1"/>
    </source>
</evidence>
<gene>
    <name evidence="1" type="ORF">METZ01_LOCUS204552</name>
</gene>
<protein>
    <submittedName>
        <fullName evidence="1">Uncharacterized protein</fullName>
    </submittedName>
</protein>
<name>A0A382ELT9_9ZZZZ</name>
<dbReference type="AlphaFoldDB" id="A0A382ELT9"/>
<organism evidence="1">
    <name type="scientific">marine metagenome</name>
    <dbReference type="NCBI Taxonomy" id="408172"/>
    <lineage>
        <taxon>unclassified sequences</taxon>
        <taxon>metagenomes</taxon>
        <taxon>ecological metagenomes</taxon>
    </lineage>
</organism>
<accession>A0A382ELT9</accession>
<proteinExistence type="predicted"/>
<feature type="non-terminal residue" evidence="1">
    <location>
        <position position="22"/>
    </location>
</feature>